<feature type="coiled-coil region" evidence="1">
    <location>
        <begin position="25"/>
        <end position="146"/>
    </location>
</feature>
<gene>
    <name evidence="3" type="ORF">ROZALSC1DRAFT_30135</name>
</gene>
<feature type="compositionally biased region" description="Basic and acidic residues" evidence="2">
    <location>
        <begin position="572"/>
        <end position="581"/>
    </location>
</feature>
<keyword evidence="1" id="KW-0175">Coiled coil</keyword>
<feature type="compositionally biased region" description="Basic and acidic residues" evidence="2">
    <location>
        <begin position="593"/>
        <end position="612"/>
    </location>
</feature>
<organism evidence="3 4">
    <name type="scientific">Rozella allomycis (strain CSF55)</name>
    <dbReference type="NCBI Taxonomy" id="988480"/>
    <lineage>
        <taxon>Eukaryota</taxon>
        <taxon>Fungi</taxon>
        <taxon>Fungi incertae sedis</taxon>
        <taxon>Cryptomycota</taxon>
        <taxon>Cryptomycota incertae sedis</taxon>
        <taxon>Rozella</taxon>
    </lineage>
</organism>
<protein>
    <submittedName>
        <fullName evidence="3">Uncharacterized protein</fullName>
    </submittedName>
</protein>
<feature type="region of interest" description="Disordered" evidence="2">
    <location>
        <begin position="1"/>
        <end position="24"/>
    </location>
</feature>
<dbReference type="Proteomes" id="UP000281549">
    <property type="component" value="Unassembled WGS sequence"/>
</dbReference>
<evidence type="ECO:0000256" key="1">
    <source>
        <dbReference type="SAM" id="Coils"/>
    </source>
</evidence>
<reference evidence="4" key="1">
    <citation type="journal article" date="2018" name="Nat. Microbiol.">
        <title>Leveraging single-cell genomics to expand the fungal tree of life.</title>
        <authorList>
            <person name="Ahrendt S.R."/>
            <person name="Quandt C.A."/>
            <person name="Ciobanu D."/>
            <person name="Clum A."/>
            <person name="Salamov A."/>
            <person name="Andreopoulos B."/>
            <person name="Cheng J.F."/>
            <person name="Woyke T."/>
            <person name="Pelin A."/>
            <person name="Henrissat B."/>
            <person name="Reynolds N.K."/>
            <person name="Benny G.L."/>
            <person name="Smith M.E."/>
            <person name="James T.Y."/>
            <person name="Grigoriev I.V."/>
        </authorList>
    </citation>
    <scope>NUCLEOTIDE SEQUENCE [LARGE SCALE GENOMIC DNA]</scope>
    <source>
        <strain evidence="4">CSF55</strain>
    </source>
</reference>
<feature type="compositionally biased region" description="Basic and acidic residues" evidence="2">
    <location>
        <begin position="338"/>
        <end position="351"/>
    </location>
</feature>
<proteinExistence type="predicted"/>
<dbReference type="EMBL" id="ML005549">
    <property type="protein sequence ID" value="RKP18137.1"/>
    <property type="molecule type" value="Genomic_DNA"/>
</dbReference>
<evidence type="ECO:0000256" key="2">
    <source>
        <dbReference type="SAM" id="MobiDB-lite"/>
    </source>
</evidence>
<name>A0A4P9YF95_ROZAC</name>
<sequence length="683" mass="79558">MRRHSGMKFSNEANKASDAPKEDPIHKVLDTIQNLSNKIVELELQTKQGLEAKITHELENRTIALNEKYEMESRKYQQEITELKKNAVTETNLGDILEDDTGSISPLKEAQEKFEKLQENAMVTIKEMLNDQVNSIKNTIFQQEKEQFNLLEQDRQKMNEYLAVSKQKLDDLASSLQKSINTDKIETQNSQVKEIEVENKPTQIIEEKSPVEVKHSFEPYIANNEPEDEEWKVIIDVLESNKYHQKDMIVDVLDDILVQRGINKELMRNPEAVENKIKQLRQDRINIAESNPYFLWMRDYISSKIEGVVDERFQFDSKQKIEINPQPSPLKPRRHSFNFHDKKQVERRASIRSESYSKMLKPVPPAEPKPRISFRGRKFRQSVDYDYVPRRRSTSQRSSAASSPIRWKENSESSYESEPENLSNYQSEEEYQVPDEPISQPKKASILKPRRHKQANQVFNSFLVNLELNRSAKPSPIMTIERRRSHKQSFAEKSKESLKKAFNVVRKNILRRPTSSDEELYEYIRRPSKRYHHRSASAPAVSRNAKFGKISEPVLMNSSREASPTKHYRRRQKDDESESFKISEMSELTEPEESTRISVKENDASSIKEKRTWSKTLAVPKWEEKRSWSKTPVIPSTSNAKNESSEAKVNEKEEKQTEAPKASKSQPVVEENLDDLLNEFASD</sequence>
<evidence type="ECO:0000313" key="4">
    <source>
        <dbReference type="Proteomes" id="UP000281549"/>
    </source>
</evidence>
<feature type="region of interest" description="Disordered" evidence="2">
    <location>
        <begin position="534"/>
        <end position="671"/>
    </location>
</feature>
<feature type="region of interest" description="Disordered" evidence="2">
    <location>
        <begin position="322"/>
        <end position="440"/>
    </location>
</feature>
<dbReference type="AlphaFoldDB" id="A0A4P9YF95"/>
<feature type="compositionally biased region" description="Basic and acidic residues" evidence="2">
    <location>
        <begin position="643"/>
        <end position="658"/>
    </location>
</feature>
<feature type="compositionally biased region" description="Low complexity" evidence="2">
    <location>
        <begin position="412"/>
        <end position="424"/>
    </location>
</feature>
<evidence type="ECO:0000313" key="3">
    <source>
        <dbReference type="EMBL" id="RKP18137.1"/>
    </source>
</evidence>
<accession>A0A4P9YF95</accession>